<keyword evidence="5" id="KW-1185">Reference proteome</keyword>
<dbReference type="SUPFAM" id="SSF53756">
    <property type="entry name" value="UDP-Glycosyltransferase/glycogen phosphorylase"/>
    <property type="match status" value="1"/>
</dbReference>
<dbReference type="InterPro" id="IPR002213">
    <property type="entry name" value="UDP_glucos_trans"/>
</dbReference>
<reference evidence="5" key="1">
    <citation type="journal article" date="2019" name="Int. J. Syst. Evol. Microbiol.">
        <title>The Global Catalogue of Microorganisms (GCM) 10K type strain sequencing project: providing services to taxonomists for standard genome sequencing and annotation.</title>
        <authorList>
            <consortium name="The Broad Institute Genomics Platform"/>
            <consortium name="The Broad Institute Genome Sequencing Center for Infectious Disease"/>
            <person name="Wu L."/>
            <person name="Ma J."/>
        </authorList>
    </citation>
    <scope>NUCLEOTIDE SEQUENCE [LARGE SCALE GENOMIC DNA]</scope>
    <source>
        <strain evidence="5">JCM 14718</strain>
    </source>
</reference>
<name>A0ABP4SCZ2_9ACTN</name>
<dbReference type="PANTHER" id="PTHR48050:SF13">
    <property type="entry name" value="STEROL 3-BETA-GLUCOSYLTRANSFERASE UGT80A2"/>
    <property type="match status" value="1"/>
</dbReference>
<keyword evidence="2" id="KW-0808">Transferase</keyword>
<gene>
    <name evidence="4" type="ORF">GCM10009765_19100</name>
</gene>
<organism evidence="4 5">
    <name type="scientific">Fodinicola feengrottensis</name>
    <dbReference type="NCBI Taxonomy" id="435914"/>
    <lineage>
        <taxon>Bacteria</taxon>
        <taxon>Bacillati</taxon>
        <taxon>Actinomycetota</taxon>
        <taxon>Actinomycetes</taxon>
        <taxon>Mycobacteriales</taxon>
        <taxon>Fodinicola</taxon>
    </lineage>
</organism>
<dbReference type="InterPro" id="IPR050426">
    <property type="entry name" value="Glycosyltransferase_28"/>
</dbReference>
<dbReference type="EMBL" id="BAAANY010000007">
    <property type="protein sequence ID" value="GAA1669802.1"/>
    <property type="molecule type" value="Genomic_DNA"/>
</dbReference>
<proteinExistence type="inferred from homology"/>
<evidence type="ECO:0000313" key="4">
    <source>
        <dbReference type="EMBL" id="GAA1669802.1"/>
    </source>
</evidence>
<evidence type="ECO:0000259" key="3">
    <source>
        <dbReference type="Pfam" id="PF06722"/>
    </source>
</evidence>
<sequence>MTTFAFVLMPAFGHVNPSLAMASELVRRGHRVSYFVSEQFRAAVLATGAEFVGYADDFSDSIVGAQWKPEPGKTPPFGRLFGMLAERADRLAEPLQDYLSTLDPDLVVYESMGLWGKLAVTGRDVKSAAISPSYVMGRNSPAANMMRARLQQSGEPFIDPVRLAAVATKYGVTIDDSMEFFTREAPLTIVSMPAEFHPDRESLDDSVQFVGPSLDDRGGHLELGGDQVLFISLGTVFNQQEEFFRTCMKAFADAGPVVLAHGSKLSADDFPDAPDNFTLASHVPQLQVLERSRVFITHGGMNSTQEAIANGVPMVVVPQMMEQEMTARRVAELGLGVHVPPEEATAERLAEAVSIVDTPAYRDRVAAMRAASLAAGGAARAADLLLQAATS</sequence>
<dbReference type="InterPro" id="IPR010610">
    <property type="entry name" value="EryCIII-like_C"/>
</dbReference>
<comment type="caution">
    <text evidence="4">The sequence shown here is derived from an EMBL/GenBank/DDBJ whole genome shotgun (WGS) entry which is preliminary data.</text>
</comment>
<evidence type="ECO:0000313" key="5">
    <source>
        <dbReference type="Proteomes" id="UP001500618"/>
    </source>
</evidence>
<dbReference type="PANTHER" id="PTHR48050">
    <property type="entry name" value="STEROL 3-BETA-GLUCOSYLTRANSFERASE"/>
    <property type="match status" value="1"/>
</dbReference>
<protein>
    <submittedName>
        <fullName evidence="4">Glycosyltransferase</fullName>
    </submittedName>
</protein>
<dbReference type="RefSeq" id="WP_344309029.1">
    <property type="nucleotide sequence ID" value="NZ_BAAANY010000007.1"/>
</dbReference>
<feature type="domain" description="Erythromycin biosynthesis protein CIII-like C-terminal" evidence="3">
    <location>
        <begin position="264"/>
        <end position="375"/>
    </location>
</feature>
<accession>A0ABP4SCZ2</accession>
<dbReference type="InterPro" id="IPR006326">
    <property type="entry name" value="UDPGT_MGT-like"/>
</dbReference>
<evidence type="ECO:0000256" key="1">
    <source>
        <dbReference type="ARBA" id="ARBA00009995"/>
    </source>
</evidence>
<evidence type="ECO:0000256" key="2">
    <source>
        <dbReference type="ARBA" id="ARBA00022679"/>
    </source>
</evidence>
<dbReference type="Proteomes" id="UP001500618">
    <property type="component" value="Unassembled WGS sequence"/>
</dbReference>
<dbReference type="Gene3D" id="3.40.50.2000">
    <property type="entry name" value="Glycogen Phosphorylase B"/>
    <property type="match status" value="2"/>
</dbReference>
<dbReference type="NCBIfam" id="TIGR01426">
    <property type="entry name" value="MGT"/>
    <property type="match status" value="1"/>
</dbReference>
<dbReference type="Pfam" id="PF06722">
    <property type="entry name" value="EryCIII-like_C"/>
    <property type="match status" value="1"/>
</dbReference>
<dbReference type="CDD" id="cd03784">
    <property type="entry name" value="GT1_Gtf-like"/>
    <property type="match status" value="1"/>
</dbReference>
<comment type="similarity">
    <text evidence="1">Belongs to the UDP-glycosyltransferase family.</text>
</comment>